<dbReference type="InterPro" id="IPR010640">
    <property type="entry name" value="Low_temperature_requirement_A"/>
</dbReference>
<feature type="transmembrane region" description="Helical" evidence="1">
    <location>
        <begin position="20"/>
        <end position="42"/>
    </location>
</feature>
<dbReference type="Pfam" id="PF06772">
    <property type="entry name" value="LtrA"/>
    <property type="match status" value="1"/>
</dbReference>
<sequence length="162" mass="17178">MVVLVGQAAHHLSEHVTRHGLAVFAAVFALIWIAWLNGSLYHELHGREDARSRTVLLVQILAMVPLGAFIPEAGGSGGFAHSVSAAVLFAVLALVWGLAGRGTSTEYRRSARVFVAGTAACAVLLVSTASLPVDGRLIVWLLLDLVLTCSWCVTGVRSGPRR</sequence>
<proteinExistence type="predicted"/>
<name>A0A7W7PE57_STRNE</name>
<dbReference type="AlphaFoldDB" id="A0A7W7PE57"/>
<dbReference type="Proteomes" id="UP000556436">
    <property type="component" value="Unassembled WGS sequence"/>
</dbReference>
<evidence type="ECO:0000313" key="2">
    <source>
        <dbReference type="EMBL" id="MBB4887481.1"/>
    </source>
</evidence>
<reference evidence="2 3" key="1">
    <citation type="submission" date="2020-08" db="EMBL/GenBank/DDBJ databases">
        <title>Genomic Encyclopedia of Type Strains, Phase III (KMG-III): the genomes of soil and plant-associated and newly described type strains.</title>
        <authorList>
            <person name="Whitman W."/>
        </authorList>
    </citation>
    <scope>NUCLEOTIDE SEQUENCE [LARGE SCALE GENOMIC DNA]</scope>
    <source>
        <strain evidence="2 3">CECT 3265</strain>
    </source>
</reference>
<feature type="transmembrane region" description="Helical" evidence="1">
    <location>
        <begin position="137"/>
        <end position="156"/>
    </location>
</feature>
<evidence type="ECO:0000313" key="3">
    <source>
        <dbReference type="Proteomes" id="UP000556436"/>
    </source>
</evidence>
<evidence type="ECO:0000256" key="1">
    <source>
        <dbReference type="SAM" id="Phobius"/>
    </source>
</evidence>
<organism evidence="2 3">
    <name type="scientific">Streptomyces netropsis</name>
    <name type="common">Streptoverticillium netropsis</name>
    <dbReference type="NCBI Taxonomy" id="55404"/>
    <lineage>
        <taxon>Bacteria</taxon>
        <taxon>Bacillati</taxon>
        <taxon>Actinomycetota</taxon>
        <taxon>Actinomycetes</taxon>
        <taxon>Kitasatosporales</taxon>
        <taxon>Streptomycetaceae</taxon>
        <taxon>Streptomyces</taxon>
    </lineage>
</organism>
<keyword evidence="1" id="KW-0812">Transmembrane</keyword>
<dbReference type="EMBL" id="JACHJG010000006">
    <property type="protein sequence ID" value="MBB4887481.1"/>
    <property type="molecule type" value="Genomic_DNA"/>
</dbReference>
<feature type="transmembrane region" description="Helical" evidence="1">
    <location>
        <begin position="54"/>
        <end position="73"/>
    </location>
</feature>
<keyword evidence="3" id="KW-1185">Reference proteome</keyword>
<feature type="transmembrane region" description="Helical" evidence="1">
    <location>
        <begin position="111"/>
        <end position="131"/>
    </location>
</feature>
<keyword evidence="1" id="KW-0472">Membrane</keyword>
<feature type="transmembrane region" description="Helical" evidence="1">
    <location>
        <begin position="79"/>
        <end position="99"/>
    </location>
</feature>
<protein>
    <submittedName>
        <fullName evidence="2">Low temperature requirement protein LtrA</fullName>
    </submittedName>
</protein>
<comment type="caution">
    <text evidence="2">The sequence shown here is derived from an EMBL/GenBank/DDBJ whole genome shotgun (WGS) entry which is preliminary data.</text>
</comment>
<accession>A0A7W7PE57</accession>
<gene>
    <name evidence="2" type="ORF">FHS38_003535</name>
</gene>
<keyword evidence="1" id="KW-1133">Transmembrane helix</keyword>